<feature type="transmembrane region" description="Helical" evidence="1">
    <location>
        <begin position="52"/>
        <end position="70"/>
    </location>
</feature>
<keyword evidence="1" id="KW-1133">Transmembrane helix</keyword>
<evidence type="ECO:0000256" key="1">
    <source>
        <dbReference type="SAM" id="Phobius"/>
    </source>
</evidence>
<proteinExistence type="predicted"/>
<keyword evidence="1" id="KW-0812">Transmembrane</keyword>
<evidence type="ECO:0000313" key="5">
    <source>
        <dbReference type="Proteomes" id="UP000078555"/>
    </source>
</evidence>
<dbReference type="EMBL" id="FLRE01000121">
    <property type="protein sequence ID" value="SBT36637.1"/>
    <property type="molecule type" value="Genomic_DNA"/>
</dbReference>
<sequence>MGRRRKSPILLNWMEKAVPNFAEWDGKSSPQFCGMGRKKQSPILLNGTEKAVPNYILFIFFFFGTFFQLFW</sequence>
<accession>A0A1A8YYN2</accession>
<dbReference type="Proteomes" id="UP000078555">
    <property type="component" value="Unassembled WGS sequence"/>
</dbReference>
<organism evidence="3 4">
    <name type="scientific">Plasmodium ovale wallikeri</name>
    <dbReference type="NCBI Taxonomy" id="864142"/>
    <lineage>
        <taxon>Eukaryota</taxon>
        <taxon>Sar</taxon>
        <taxon>Alveolata</taxon>
        <taxon>Apicomplexa</taxon>
        <taxon>Aconoidasida</taxon>
        <taxon>Haemosporida</taxon>
        <taxon>Plasmodiidae</taxon>
        <taxon>Plasmodium</taxon>
        <taxon>Plasmodium (Plasmodium)</taxon>
    </lineage>
</organism>
<dbReference type="Proteomes" id="UP000078550">
    <property type="component" value="Unassembled WGS sequence"/>
</dbReference>
<keyword evidence="5" id="KW-1185">Reference proteome</keyword>
<dbReference type="AlphaFoldDB" id="A0A1A8YYN2"/>
<dbReference type="EMBL" id="FLRD01000092">
    <property type="protein sequence ID" value="SBT36236.1"/>
    <property type="molecule type" value="Genomic_DNA"/>
</dbReference>
<evidence type="ECO:0000313" key="4">
    <source>
        <dbReference type="Proteomes" id="UP000078550"/>
    </source>
</evidence>
<reference evidence="4 5" key="1">
    <citation type="submission" date="2016-05" db="EMBL/GenBank/DDBJ databases">
        <authorList>
            <person name="Naeem Raeece"/>
        </authorList>
    </citation>
    <scope>NUCLEOTIDE SEQUENCE [LARGE SCALE GENOMIC DNA]</scope>
</reference>
<keyword evidence="1" id="KW-0472">Membrane</keyword>
<protein>
    <submittedName>
        <fullName evidence="3">Uncharacterized protein</fullName>
    </submittedName>
</protein>
<gene>
    <name evidence="2" type="ORF">POVWA1_031440</name>
    <name evidence="3" type="ORF">POVWA2_031160</name>
</gene>
<evidence type="ECO:0000313" key="3">
    <source>
        <dbReference type="EMBL" id="SBT36637.1"/>
    </source>
</evidence>
<name>A0A1A8YYN2_PLAOA</name>
<reference evidence="3" key="2">
    <citation type="submission" date="2016-05" db="EMBL/GenBank/DDBJ databases">
        <authorList>
            <person name="Lavstsen T."/>
            <person name="Jespersen J.S."/>
        </authorList>
    </citation>
    <scope>NUCLEOTIDE SEQUENCE [LARGE SCALE GENOMIC DNA]</scope>
</reference>
<evidence type="ECO:0000313" key="2">
    <source>
        <dbReference type="EMBL" id="SBT36236.1"/>
    </source>
</evidence>